<reference evidence="2" key="1">
    <citation type="submission" date="2020-06" db="EMBL/GenBank/DDBJ databases">
        <title>WGS assembly of Ceratodon purpureus strain R40.</title>
        <authorList>
            <person name="Carey S.B."/>
            <person name="Jenkins J."/>
            <person name="Shu S."/>
            <person name="Lovell J.T."/>
            <person name="Sreedasyam A."/>
            <person name="Maumus F."/>
            <person name="Tiley G.P."/>
            <person name="Fernandez-Pozo N."/>
            <person name="Barry K."/>
            <person name="Chen C."/>
            <person name="Wang M."/>
            <person name="Lipzen A."/>
            <person name="Daum C."/>
            <person name="Saski C.A."/>
            <person name="Payton A.C."/>
            <person name="Mcbreen J.C."/>
            <person name="Conrad R.E."/>
            <person name="Kollar L.M."/>
            <person name="Olsson S."/>
            <person name="Huttunen S."/>
            <person name="Landis J.B."/>
            <person name="Wickett N.J."/>
            <person name="Johnson M.G."/>
            <person name="Rensing S.A."/>
            <person name="Grimwood J."/>
            <person name="Schmutz J."/>
            <person name="Mcdaniel S.F."/>
        </authorList>
    </citation>
    <scope>NUCLEOTIDE SEQUENCE</scope>
    <source>
        <strain evidence="2">R40</strain>
    </source>
</reference>
<name>A0A8T0IXF7_CERPU</name>
<evidence type="ECO:0000313" key="3">
    <source>
        <dbReference type="Proteomes" id="UP000822688"/>
    </source>
</evidence>
<evidence type="ECO:0000313" key="2">
    <source>
        <dbReference type="EMBL" id="KAG0588430.1"/>
    </source>
</evidence>
<proteinExistence type="predicted"/>
<gene>
    <name evidence="2" type="ORF">KC19_2G242100</name>
</gene>
<dbReference type="EMBL" id="CM026422">
    <property type="protein sequence ID" value="KAG0588430.1"/>
    <property type="molecule type" value="Genomic_DNA"/>
</dbReference>
<accession>A0A8T0IXF7</accession>
<feature type="region of interest" description="Disordered" evidence="1">
    <location>
        <begin position="12"/>
        <end position="39"/>
    </location>
</feature>
<dbReference type="AlphaFoldDB" id="A0A8T0IXF7"/>
<protein>
    <submittedName>
        <fullName evidence="2">Uncharacterized protein</fullName>
    </submittedName>
</protein>
<sequence>MNNGLSKSLEELIQDHQKQHGSTHMEAIPPSSRHSPKSDAISHVFFTTRHLSLSCFATPWETMHINLISACIPEHRPWARYGLLSLEHLDHFLQFQRRPNLQNYKATQKHHRCRT</sequence>
<dbReference type="Proteomes" id="UP000822688">
    <property type="component" value="Chromosome 2"/>
</dbReference>
<organism evidence="2 3">
    <name type="scientific">Ceratodon purpureus</name>
    <name type="common">Fire moss</name>
    <name type="synonym">Dicranum purpureum</name>
    <dbReference type="NCBI Taxonomy" id="3225"/>
    <lineage>
        <taxon>Eukaryota</taxon>
        <taxon>Viridiplantae</taxon>
        <taxon>Streptophyta</taxon>
        <taxon>Embryophyta</taxon>
        <taxon>Bryophyta</taxon>
        <taxon>Bryophytina</taxon>
        <taxon>Bryopsida</taxon>
        <taxon>Dicranidae</taxon>
        <taxon>Pseudoditrichales</taxon>
        <taxon>Ditrichaceae</taxon>
        <taxon>Ceratodon</taxon>
    </lineage>
</organism>
<keyword evidence="3" id="KW-1185">Reference proteome</keyword>
<comment type="caution">
    <text evidence="2">The sequence shown here is derived from an EMBL/GenBank/DDBJ whole genome shotgun (WGS) entry which is preliminary data.</text>
</comment>
<evidence type="ECO:0000256" key="1">
    <source>
        <dbReference type="SAM" id="MobiDB-lite"/>
    </source>
</evidence>